<reference evidence="1 2" key="2">
    <citation type="submission" date="2017-09" db="EMBL/GenBank/DDBJ databases">
        <title>Extensive intraspecific genome diversity in a model arbuscular mycorrhizal fungus.</title>
        <authorList>
            <person name="Chen E.C."/>
            <person name="Morin E."/>
            <person name="Beaudet D."/>
            <person name="Noel J."/>
            <person name="Ndikumana S."/>
            <person name="Charron P."/>
            <person name="St-Onge C."/>
            <person name="Giorgi J."/>
            <person name="Grigoriev I.V."/>
            <person name="Roux C."/>
            <person name="Martin F.M."/>
            <person name="Corradi N."/>
        </authorList>
    </citation>
    <scope>NUCLEOTIDE SEQUENCE [LARGE SCALE GENOMIC DNA]</scope>
    <source>
        <strain evidence="1 2">A5</strain>
    </source>
</reference>
<comment type="caution">
    <text evidence="1">The sequence shown here is derived from an EMBL/GenBank/DDBJ whole genome shotgun (WGS) entry which is preliminary data.</text>
</comment>
<evidence type="ECO:0000313" key="2">
    <source>
        <dbReference type="Proteomes" id="UP000232722"/>
    </source>
</evidence>
<accession>A0A2N0PZD4</accession>
<proteinExistence type="predicted"/>
<dbReference type="EMBL" id="LLXJ01000267">
    <property type="protein sequence ID" value="PKC12148.1"/>
    <property type="molecule type" value="Genomic_DNA"/>
</dbReference>
<dbReference type="Proteomes" id="UP000232722">
    <property type="component" value="Unassembled WGS sequence"/>
</dbReference>
<sequence>MSILNLGLQGVALVRDTMSSELETAFAKLNTLDKIHAAAKTNETFAMGQQILKL</sequence>
<organism evidence="1 2">
    <name type="scientific">Rhizophagus irregularis</name>
    <dbReference type="NCBI Taxonomy" id="588596"/>
    <lineage>
        <taxon>Eukaryota</taxon>
        <taxon>Fungi</taxon>
        <taxon>Fungi incertae sedis</taxon>
        <taxon>Mucoromycota</taxon>
        <taxon>Glomeromycotina</taxon>
        <taxon>Glomeromycetes</taxon>
        <taxon>Glomerales</taxon>
        <taxon>Glomeraceae</taxon>
        <taxon>Rhizophagus</taxon>
    </lineage>
</organism>
<name>A0A2N0PZD4_9GLOM</name>
<protein>
    <submittedName>
        <fullName evidence="1">Uncharacterized protein</fullName>
    </submittedName>
</protein>
<dbReference type="AlphaFoldDB" id="A0A2N0PZD4"/>
<evidence type="ECO:0000313" key="1">
    <source>
        <dbReference type="EMBL" id="PKC12148.1"/>
    </source>
</evidence>
<reference evidence="1 2" key="1">
    <citation type="submission" date="2016-04" db="EMBL/GenBank/DDBJ databases">
        <title>Genome analyses suggest a sexual origin of heterokaryosis in a supposedly ancient asexual fungus.</title>
        <authorList>
            <person name="Ropars J."/>
            <person name="Sedzielewska K."/>
            <person name="Noel J."/>
            <person name="Charron P."/>
            <person name="Farinelli L."/>
            <person name="Marton T."/>
            <person name="Kruger M."/>
            <person name="Pelin A."/>
            <person name="Brachmann A."/>
            <person name="Corradi N."/>
        </authorList>
    </citation>
    <scope>NUCLEOTIDE SEQUENCE [LARGE SCALE GENOMIC DNA]</scope>
    <source>
        <strain evidence="1 2">A5</strain>
    </source>
</reference>
<gene>
    <name evidence="1" type="ORF">RhiirA5_412216</name>
</gene>